<feature type="compositionally biased region" description="Polar residues" evidence="1">
    <location>
        <begin position="75"/>
        <end position="85"/>
    </location>
</feature>
<accession>A0ABD1ZMG8</accession>
<evidence type="ECO:0000313" key="3">
    <source>
        <dbReference type="Proteomes" id="UP001605036"/>
    </source>
</evidence>
<gene>
    <name evidence="2" type="ORF">R1flu_020653</name>
</gene>
<organism evidence="2 3">
    <name type="scientific">Riccia fluitans</name>
    <dbReference type="NCBI Taxonomy" id="41844"/>
    <lineage>
        <taxon>Eukaryota</taxon>
        <taxon>Viridiplantae</taxon>
        <taxon>Streptophyta</taxon>
        <taxon>Embryophyta</taxon>
        <taxon>Marchantiophyta</taxon>
        <taxon>Marchantiopsida</taxon>
        <taxon>Marchantiidae</taxon>
        <taxon>Marchantiales</taxon>
        <taxon>Ricciaceae</taxon>
        <taxon>Riccia</taxon>
    </lineage>
</organism>
<dbReference type="EMBL" id="JBHFFA010000001">
    <property type="protein sequence ID" value="KAL2652525.1"/>
    <property type="molecule type" value="Genomic_DNA"/>
</dbReference>
<feature type="compositionally biased region" description="Polar residues" evidence="1">
    <location>
        <begin position="11"/>
        <end position="29"/>
    </location>
</feature>
<sequence>MQADVDEIVLTSDTAAESFNNTAVNNKLNSGWDDRQQPSRHPHNHQNPHPQQTHHPHDRQQRSSSSSSSRRKSMTTEAVASSSEPTGVYPRHHGRTLYHDTAGSRVTGHGDQFHQPVISTLRVK</sequence>
<dbReference type="Proteomes" id="UP001605036">
    <property type="component" value="Unassembled WGS sequence"/>
</dbReference>
<dbReference type="AlphaFoldDB" id="A0ABD1ZMG8"/>
<comment type="caution">
    <text evidence="2">The sequence shown here is derived from an EMBL/GenBank/DDBJ whole genome shotgun (WGS) entry which is preliminary data.</text>
</comment>
<proteinExistence type="predicted"/>
<feature type="region of interest" description="Disordered" evidence="1">
    <location>
        <begin position="1"/>
        <end position="124"/>
    </location>
</feature>
<feature type="compositionally biased region" description="Basic residues" evidence="1">
    <location>
        <begin position="38"/>
        <end position="57"/>
    </location>
</feature>
<name>A0ABD1ZMG8_9MARC</name>
<protein>
    <submittedName>
        <fullName evidence="2">Uncharacterized protein</fullName>
    </submittedName>
</protein>
<evidence type="ECO:0000256" key="1">
    <source>
        <dbReference type="SAM" id="MobiDB-lite"/>
    </source>
</evidence>
<reference evidence="2 3" key="1">
    <citation type="submission" date="2024-09" db="EMBL/GenBank/DDBJ databases">
        <title>Chromosome-scale assembly of Riccia fluitans.</title>
        <authorList>
            <person name="Paukszto L."/>
            <person name="Sawicki J."/>
            <person name="Karawczyk K."/>
            <person name="Piernik-Szablinska J."/>
            <person name="Szczecinska M."/>
            <person name="Mazdziarz M."/>
        </authorList>
    </citation>
    <scope>NUCLEOTIDE SEQUENCE [LARGE SCALE GENOMIC DNA]</scope>
    <source>
        <strain evidence="2">Rf_01</strain>
        <tissue evidence="2">Aerial parts of the thallus</tissue>
    </source>
</reference>
<keyword evidence="3" id="KW-1185">Reference proteome</keyword>
<evidence type="ECO:0000313" key="2">
    <source>
        <dbReference type="EMBL" id="KAL2652525.1"/>
    </source>
</evidence>